<reference evidence="2" key="1">
    <citation type="submission" date="2016-10" db="EMBL/GenBank/DDBJ databases">
        <authorList>
            <person name="Varghese N."/>
            <person name="Submissions S."/>
        </authorList>
    </citation>
    <scope>NUCLEOTIDE SEQUENCE [LARGE SCALE GENOMIC DNA]</scope>
    <source>
        <strain evidence="2">DSM 44654</strain>
    </source>
</reference>
<sequence length="115" mass="12582">MSVILSGKLPRDDRTNGIASIAAALIANPSDVHIVVALVDCLKITTKTESGEVIPEARIRAIEAFPGATADGEELRRLWRRARERRTGEVELELPIELERELDSLKPAPAEGDDE</sequence>
<accession>A0A1H5R7H8</accession>
<evidence type="ECO:0000313" key="2">
    <source>
        <dbReference type="Proteomes" id="UP000198878"/>
    </source>
</evidence>
<gene>
    <name evidence="1" type="ORF">SAMN05421837_107325</name>
</gene>
<name>A0A1H5R7H8_9PSEU</name>
<organism evidence="1 2">
    <name type="scientific">Amycolatopsis pretoriensis</name>
    <dbReference type="NCBI Taxonomy" id="218821"/>
    <lineage>
        <taxon>Bacteria</taxon>
        <taxon>Bacillati</taxon>
        <taxon>Actinomycetota</taxon>
        <taxon>Actinomycetes</taxon>
        <taxon>Pseudonocardiales</taxon>
        <taxon>Pseudonocardiaceae</taxon>
        <taxon>Amycolatopsis</taxon>
    </lineage>
</organism>
<dbReference type="STRING" id="218821.SAMN05421837_107325"/>
<dbReference type="OrthoDB" id="5120385at2"/>
<dbReference type="EMBL" id="FNUJ01000007">
    <property type="protein sequence ID" value="SEF34333.1"/>
    <property type="molecule type" value="Genomic_DNA"/>
</dbReference>
<keyword evidence="2" id="KW-1185">Reference proteome</keyword>
<dbReference type="RefSeq" id="WP_086681452.1">
    <property type="nucleotide sequence ID" value="NZ_FNUJ01000007.1"/>
</dbReference>
<dbReference type="Proteomes" id="UP000198878">
    <property type="component" value="Unassembled WGS sequence"/>
</dbReference>
<proteinExistence type="predicted"/>
<protein>
    <submittedName>
        <fullName evidence="1">Uncharacterized protein</fullName>
    </submittedName>
</protein>
<dbReference type="AlphaFoldDB" id="A0A1H5R7H8"/>
<evidence type="ECO:0000313" key="1">
    <source>
        <dbReference type="EMBL" id="SEF34333.1"/>
    </source>
</evidence>